<evidence type="ECO:0000256" key="1">
    <source>
        <dbReference type="SAM" id="SignalP"/>
    </source>
</evidence>
<organism evidence="2 3">
    <name type="scientific">Elysia chlorotica</name>
    <name type="common">Eastern emerald elysia</name>
    <name type="synonym">Sea slug</name>
    <dbReference type="NCBI Taxonomy" id="188477"/>
    <lineage>
        <taxon>Eukaryota</taxon>
        <taxon>Metazoa</taxon>
        <taxon>Spiralia</taxon>
        <taxon>Lophotrochozoa</taxon>
        <taxon>Mollusca</taxon>
        <taxon>Gastropoda</taxon>
        <taxon>Heterobranchia</taxon>
        <taxon>Euthyneura</taxon>
        <taxon>Panpulmonata</taxon>
        <taxon>Sacoglossa</taxon>
        <taxon>Placobranchoidea</taxon>
        <taxon>Plakobranchidae</taxon>
        <taxon>Elysia</taxon>
    </lineage>
</organism>
<reference evidence="2 3" key="1">
    <citation type="submission" date="2019-01" db="EMBL/GenBank/DDBJ databases">
        <title>A draft genome assembly of the solar-powered sea slug Elysia chlorotica.</title>
        <authorList>
            <person name="Cai H."/>
            <person name="Li Q."/>
            <person name="Fang X."/>
            <person name="Li J."/>
            <person name="Curtis N.E."/>
            <person name="Altenburger A."/>
            <person name="Shibata T."/>
            <person name="Feng M."/>
            <person name="Maeda T."/>
            <person name="Schwartz J.A."/>
            <person name="Shigenobu S."/>
            <person name="Lundholm N."/>
            <person name="Nishiyama T."/>
            <person name="Yang H."/>
            <person name="Hasebe M."/>
            <person name="Li S."/>
            <person name="Pierce S.K."/>
            <person name="Wang J."/>
        </authorList>
    </citation>
    <scope>NUCLEOTIDE SEQUENCE [LARGE SCALE GENOMIC DNA]</scope>
    <source>
        <strain evidence="2">EC2010</strain>
        <tissue evidence="2">Whole organism of an adult</tissue>
    </source>
</reference>
<keyword evidence="3" id="KW-1185">Reference proteome</keyword>
<evidence type="ECO:0000313" key="2">
    <source>
        <dbReference type="EMBL" id="RUS86239.1"/>
    </source>
</evidence>
<proteinExistence type="predicted"/>
<feature type="signal peptide" evidence="1">
    <location>
        <begin position="1"/>
        <end position="21"/>
    </location>
</feature>
<dbReference type="EMBL" id="RQTK01000145">
    <property type="protein sequence ID" value="RUS86239.1"/>
    <property type="molecule type" value="Genomic_DNA"/>
</dbReference>
<name>A0A433TXC1_ELYCH</name>
<comment type="caution">
    <text evidence="2">The sequence shown here is derived from an EMBL/GenBank/DDBJ whole genome shotgun (WGS) entry which is preliminary data.</text>
</comment>
<evidence type="ECO:0000313" key="3">
    <source>
        <dbReference type="Proteomes" id="UP000271974"/>
    </source>
</evidence>
<feature type="chain" id="PRO_5019416478" evidence="1">
    <location>
        <begin position="22"/>
        <end position="130"/>
    </location>
</feature>
<sequence length="130" mass="15303">MLSRTCFVALLSVMIVYVAYAWMFERRKFTCSATNEECTREAGCCNPRDVCVMLRDEVLDEETSVSPTRCTTIHRRSNQLESKRSCDDSRQCKESCCRVYRGYRYGVMTRCGRQKDEYPPRTYDCVVRHF</sequence>
<dbReference type="AlphaFoldDB" id="A0A433TXC1"/>
<gene>
    <name evidence="2" type="ORF">EGW08_005981</name>
</gene>
<dbReference type="Proteomes" id="UP000271974">
    <property type="component" value="Unassembled WGS sequence"/>
</dbReference>
<keyword evidence="1" id="KW-0732">Signal</keyword>
<accession>A0A433TXC1</accession>
<protein>
    <submittedName>
        <fullName evidence="2">Uncharacterized protein</fullName>
    </submittedName>
</protein>
<dbReference type="OrthoDB" id="6051422at2759"/>